<sequence>MIKLAGIDVGNDSIKLMVDGSTEPVVIPSILSPGYERHIFQEEDSPLKALDVRIYSPKLKRNNQRYFVGMLAMEDQDNSELEETDNKATSDQALIVALTALAYAGLTSSSYQPSETQTSQVVEYIVGTGLPVRTYAGFHKAFEERLVGEHEVTFLSTPKLRGRSIKVIIKRAVVSIEGAAALFHMATHDNLAVRNEELYYGCIGICEMGALTTDFPVVKRMSIDNQFSTGEQFGLAGYLDQIIRDVEDQFGHRFPSRTKLIQRIKSGDYVIHRIGEGQADISPIVDNYFSRAANKVLDLIVKRWKKNPDIQCFYVLGGGAAALRSYLNDAAGSIRLRFVEDSEFQNVYGYLKLAKNKQQQALAATAAAAEQS</sequence>
<dbReference type="Gene3D" id="3.30.420.40">
    <property type="match status" value="2"/>
</dbReference>
<evidence type="ECO:0000313" key="4">
    <source>
        <dbReference type="Proteomes" id="UP000479114"/>
    </source>
</evidence>
<accession>A0A6C0NZG3</accession>
<evidence type="ECO:0000259" key="2">
    <source>
        <dbReference type="Pfam" id="PF21522"/>
    </source>
</evidence>
<dbReference type="InterPro" id="IPR049067">
    <property type="entry name" value="MreB-like_C"/>
</dbReference>
<dbReference type="InterPro" id="IPR040607">
    <property type="entry name" value="ALP_N"/>
</dbReference>
<organism evidence="3 4">
    <name type="scientific">Paenibacillus rhizovicinus</name>
    <dbReference type="NCBI Taxonomy" id="2704463"/>
    <lineage>
        <taxon>Bacteria</taxon>
        <taxon>Bacillati</taxon>
        <taxon>Bacillota</taxon>
        <taxon>Bacilli</taxon>
        <taxon>Bacillales</taxon>
        <taxon>Paenibacillaceae</taxon>
        <taxon>Paenibacillus</taxon>
    </lineage>
</organism>
<proteinExistence type="predicted"/>
<evidence type="ECO:0000259" key="1">
    <source>
        <dbReference type="Pfam" id="PF17989"/>
    </source>
</evidence>
<dbReference type="InterPro" id="IPR043129">
    <property type="entry name" value="ATPase_NBD"/>
</dbReference>
<feature type="domain" description="Actin-like protein N-terminal" evidence="1">
    <location>
        <begin position="6"/>
        <end position="178"/>
    </location>
</feature>
<protein>
    <submittedName>
        <fullName evidence="3">ParM/StbA family protein</fullName>
    </submittedName>
</protein>
<feature type="domain" description="Actin homologue MreB-like C-terminal" evidence="2">
    <location>
        <begin position="208"/>
        <end position="328"/>
    </location>
</feature>
<dbReference type="KEGG" id="prz:GZH47_12045"/>
<reference evidence="3 4" key="1">
    <citation type="submission" date="2020-02" db="EMBL/GenBank/DDBJ databases">
        <title>Paenibacillus sp. nov., isolated from rhizosphere soil of tomato.</title>
        <authorList>
            <person name="Weon H.-Y."/>
            <person name="Lee S.A."/>
        </authorList>
    </citation>
    <scope>NUCLEOTIDE SEQUENCE [LARGE SCALE GENOMIC DNA]</scope>
    <source>
        <strain evidence="3 4">14171R-81</strain>
    </source>
</reference>
<keyword evidence="4" id="KW-1185">Reference proteome</keyword>
<dbReference type="Proteomes" id="UP000479114">
    <property type="component" value="Chromosome"/>
</dbReference>
<dbReference type="RefSeq" id="WP_162640308.1">
    <property type="nucleotide sequence ID" value="NZ_CP048286.1"/>
</dbReference>
<name>A0A6C0NZG3_9BACL</name>
<dbReference type="Pfam" id="PF17989">
    <property type="entry name" value="ALP_N"/>
    <property type="match status" value="1"/>
</dbReference>
<evidence type="ECO:0000313" key="3">
    <source>
        <dbReference type="EMBL" id="QHW31501.1"/>
    </source>
</evidence>
<dbReference type="EMBL" id="CP048286">
    <property type="protein sequence ID" value="QHW31501.1"/>
    <property type="molecule type" value="Genomic_DNA"/>
</dbReference>
<dbReference type="CDD" id="cd24023">
    <property type="entry name" value="ASKHA_NBD_ParM_Alp7A-like"/>
    <property type="match status" value="1"/>
</dbReference>
<dbReference type="SUPFAM" id="SSF53067">
    <property type="entry name" value="Actin-like ATPase domain"/>
    <property type="match status" value="2"/>
</dbReference>
<dbReference type="Pfam" id="PF21522">
    <property type="entry name" value="MreB-like_C"/>
    <property type="match status" value="1"/>
</dbReference>
<gene>
    <name evidence="3" type="ORF">GZH47_12045</name>
</gene>
<dbReference type="AlphaFoldDB" id="A0A6C0NZG3"/>